<dbReference type="AlphaFoldDB" id="A0A134A185"/>
<dbReference type="SUPFAM" id="SSF51735">
    <property type="entry name" value="NAD(P)-binding Rossmann-fold domains"/>
    <property type="match status" value="1"/>
</dbReference>
<evidence type="ECO:0000259" key="4">
    <source>
        <dbReference type="SMART" id="SM00822"/>
    </source>
</evidence>
<evidence type="ECO:0000256" key="3">
    <source>
        <dbReference type="RuleBase" id="RU000363"/>
    </source>
</evidence>
<dbReference type="OrthoDB" id="9808814at2"/>
<feature type="domain" description="Ketoreductase" evidence="4">
    <location>
        <begin position="15"/>
        <end position="195"/>
    </location>
</feature>
<proteinExistence type="inferred from homology"/>
<accession>A0A134A185</accession>
<name>A0A134A185_9FUSO</name>
<protein>
    <submittedName>
        <fullName evidence="5">Oxidoreductase, short chain dehydrogenase/reductase family protein</fullName>
    </submittedName>
</protein>
<gene>
    <name evidence="5" type="ORF">HMPREF3180_01805</name>
</gene>
<dbReference type="InterPro" id="IPR036291">
    <property type="entry name" value="NAD(P)-bd_dom_sf"/>
</dbReference>
<dbReference type="InterPro" id="IPR020904">
    <property type="entry name" value="Sc_DH/Rdtase_CS"/>
</dbReference>
<dbReference type="Pfam" id="PF00106">
    <property type="entry name" value="adh_short"/>
    <property type="match status" value="1"/>
</dbReference>
<dbReference type="Proteomes" id="UP000070483">
    <property type="component" value="Unassembled WGS sequence"/>
</dbReference>
<dbReference type="PANTHER" id="PTHR42760">
    <property type="entry name" value="SHORT-CHAIN DEHYDROGENASES/REDUCTASES FAMILY MEMBER"/>
    <property type="match status" value="1"/>
</dbReference>
<dbReference type="GO" id="GO:0016616">
    <property type="term" value="F:oxidoreductase activity, acting on the CH-OH group of donors, NAD or NADP as acceptor"/>
    <property type="evidence" value="ECO:0007669"/>
    <property type="project" value="UniProtKB-ARBA"/>
</dbReference>
<reference evidence="6" key="1">
    <citation type="submission" date="2016-01" db="EMBL/GenBank/DDBJ databases">
        <authorList>
            <person name="Mitreva M."/>
            <person name="Pepin K.H."/>
            <person name="Mihindukulasuriya K.A."/>
            <person name="Fulton R."/>
            <person name="Fronick C."/>
            <person name="O'Laughlin M."/>
            <person name="Miner T."/>
            <person name="Herter B."/>
            <person name="Rosa B.A."/>
            <person name="Cordes M."/>
            <person name="Tomlinson C."/>
            <person name="Wollam A."/>
            <person name="Palsikar V.B."/>
            <person name="Mardis E.R."/>
            <person name="Wilson R.K."/>
        </authorList>
    </citation>
    <scope>NUCLEOTIDE SEQUENCE [LARGE SCALE GENOMIC DNA]</scope>
    <source>
        <strain evidence="6">KA00185</strain>
    </source>
</reference>
<dbReference type="FunFam" id="3.40.50.720:FF:000084">
    <property type="entry name" value="Short-chain dehydrogenase reductase"/>
    <property type="match status" value="1"/>
</dbReference>
<dbReference type="PROSITE" id="PS00061">
    <property type="entry name" value="ADH_SHORT"/>
    <property type="match status" value="1"/>
</dbReference>
<dbReference type="STRING" id="157687.HMPREF3180_01805"/>
<evidence type="ECO:0000313" key="6">
    <source>
        <dbReference type="Proteomes" id="UP000070483"/>
    </source>
</evidence>
<dbReference type="PANTHER" id="PTHR42760:SF133">
    <property type="entry name" value="3-OXOACYL-[ACYL-CARRIER-PROTEIN] REDUCTASE"/>
    <property type="match status" value="1"/>
</dbReference>
<dbReference type="InterPro" id="IPR002347">
    <property type="entry name" value="SDR_fam"/>
</dbReference>
<comment type="similarity">
    <text evidence="1 3">Belongs to the short-chain dehydrogenases/reductases (SDR) family.</text>
</comment>
<dbReference type="PATRIC" id="fig|157687.3.peg.1798"/>
<evidence type="ECO:0000256" key="2">
    <source>
        <dbReference type="ARBA" id="ARBA00023002"/>
    </source>
</evidence>
<keyword evidence="2" id="KW-0560">Oxidoreductase</keyword>
<comment type="caution">
    <text evidence="5">The sequence shown here is derived from an EMBL/GenBank/DDBJ whole genome shotgun (WGS) entry which is preliminary data.</text>
</comment>
<keyword evidence="6" id="KW-1185">Reference proteome</keyword>
<dbReference type="Gene3D" id="3.40.50.720">
    <property type="entry name" value="NAD(P)-binding Rossmann-like Domain"/>
    <property type="match status" value="1"/>
</dbReference>
<sequence>MEMSKMGMTIDFTGKTVLVTGAAKGLGKDMALLFASCGANVHIGDFNTEEAEKTVAELKNLGVKADFTKCDVSNEEEVQKMVEDAKALGNGELDAVVNAAGVISIQDLLYTNAKEMQRVLNINVVGSALVLKHSLETMMKQKFGNIILVSSIAGREGMDMLQIYCASKAGVTSLVQSGARRGAPYNVRVNGILPGIIRTSMWEEILDGMSHNWDPNNKEEVSPEVREELWKKSVESLIPLGHAQSGKDIAYATAFLASDFAKEITSECLSIDGGTTVGR</sequence>
<dbReference type="SMART" id="SM00822">
    <property type="entry name" value="PKS_KR"/>
    <property type="match status" value="1"/>
</dbReference>
<evidence type="ECO:0000256" key="1">
    <source>
        <dbReference type="ARBA" id="ARBA00006484"/>
    </source>
</evidence>
<dbReference type="PRINTS" id="PR00080">
    <property type="entry name" value="SDRFAMILY"/>
</dbReference>
<dbReference type="CDD" id="cd05233">
    <property type="entry name" value="SDR_c"/>
    <property type="match status" value="1"/>
</dbReference>
<evidence type="ECO:0000313" key="5">
    <source>
        <dbReference type="EMBL" id="KXB61435.1"/>
    </source>
</evidence>
<dbReference type="EMBL" id="LSDD01000133">
    <property type="protein sequence ID" value="KXB61435.1"/>
    <property type="molecule type" value="Genomic_DNA"/>
</dbReference>
<organism evidence="5 6">
    <name type="scientific">Leptotrichia wadei</name>
    <dbReference type="NCBI Taxonomy" id="157687"/>
    <lineage>
        <taxon>Bacteria</taxon>
        <taxon>Fusobacteriati</taxon>
        <taxon>Fusobacteriota</taxon>
        <taxon>Fusobacteriia</taxon>
        <taxon>Fusobacteriales</taxon>
        <taxon>Leptotrichiaceae</taxon>
        <taxon>Leptotrichia</taxon>
    </lineage>
</organism>
<dbReference type="PRINTS" id="PR00081">
    <property type="entry name" value="GDHRDH"/>
</dbReference>
<dbReference type="InterPro" id="IPR057326">
    <property type="entry name" value="KR_dom"/>
</dbReference>